<dbReference type="AlphaFoldDB" id="A0A081R2Q8"/>
<gene>
    <name evidence="1" type="ORF">SK143_1423</name>
</gene>
<accession>A0A081R2Q8</accession>
<dbReference type="Gene3D" id="3.30.500.20">
    <property type="entry name" value="BH3703-like domains"/>
    <property type="match status" value="1"/>
</dbReference>
<dbReference type="RefSeq" id="WP_042902811.1">
    <property type="nucleotide sequence ID" value="NZ_CP066172.1"/>
</dbReference>
<name>A0A081R2Q8_STROR</name>
<evidence type="ECO:0008006" key="3">
    <source>
        <dbReference type="Google" id="ProtNLM"/>
    </source>
</evidence>
<dbReference type="InterPro" id="IPR036170">
    <property type="entry name" value="YezG-like_sf"/>
</dbReference>
<sequence length="161" mass="19596">MENQINEKIIEIVHQANDMIPVEWDDLYIVIEMDKTYSGEAYFYFKYKNHYHYHLELSEDFGLSMMDILSENKVLFKKSEDLKRVFIENDLSDWYICIIHLDDNNKLSVDYDYAPWLKSNFGPTARMNFFRYQFLGFEPRNEKELEQFKAMEAFQKEHNQK</sequence>
<dbReference type="InterPro" id="IPR006728">
    <property type="entry name" value="YezG-like"/>
</dbReference>
<organism evidence="1 2">
    <name type="scientific">Streptococcus oralis</name>
    <dbReference type="NCBI Taxonomy" id="1303"/>
    <lineage>
        <taxon>Bacteria</taxon>
        <taxon>Bacillati</taxon>
        <taxon>Bacillota</taxon>
        <taxon>Bacilli</taxon>
        <taxon>Lactobacillales</taxon>
        <taxon>Streptococcaceae</taxon>
        <taxon>Streptococcus</taxon>
    </lineage>
</organism>
<dbReference type="Pfam" id="PF04634">
    <property type="entry name" value="YezG-like"/>
    <property type="match status" value="1"/>
</dbReference>
<dbReference type="Proteomes" id="UP000028098">
    <property type="component" value="Unassembled WGS sequence"/>
</dbReference>
<proteinExistence type="predicted"/>
<protein>
    <recommendedName>
        <fullName evidence="3">Antitoxin YezG</fullName>
    </recommendedName>
</protein>
<dbReference type="PATRIC" id="fig|1303.44.peg.1355"/>
<dbReference type="EMBL" id="JPGB01000006">
    <property type="protein sequence ID" value="KEQ49481.1"/>
    <property type="molecule type" value="Genomic_DNA"/>
</dbReference>
<reference evidence="1 2" key="1">
    <citation type="submission" date="2014-05" db="EMBL/GenBank/DDBJ databases">
        <authorList>
            <person name="Daugherty S.C."/>
            <person name="Tallon L.J."/>
            <person name="Sadzewicz L."/>
            <person name="Kilian M."/>
            <person name="Tettelin H."/>
        </authorList>
    </citation>
    <scope>NUCLEOTIDE SEQUENCE [LARGE SCALE GENOMIC DNA]</scope>
    <source>
        <strain evidence="1 2">SK143</strain>
    </source>
</reference>
<evidence type="ECO:0000313" key="1">
    <source>
        <dbReference type="EMBL" id="KEQ49481.1"/>
    </source>
</evidence>
<dbReference type="SUPFAM" id="SSF160424">
    <property type="entry name" value="BH3703-like"/>
    <property type="match status" value="1"/>
</dbReference>
<comment type="caution">
    <text evidence="1">The sequence shown here is derived from an EMBL/GenBank/DDBJ whole genome shotgun (WGS) entry which is preliminary data.</text>
</comment>
<evidence type="ECO:0000313" key="2">
    <source>
        <dbReference type="Proteomes" id="UP000028098"/>
    </source>
</evidence>